<name>M7Z5E6_TRIUA</name>
<dbReference type="AlphaFoldDB" id="M7Z5E6"/>
<dbReference type="EMBL" id="KD258392">
    <property type="protein sequence ID" value="EMS47595.1"/>
    <property type="molecule type" value="Genomic_DNA"/>
</dbReference>
<proteinExistence type="predicted"/>
<dbReference type="STRING" id="4572.M7Z5E6"/>
<evidence type="ECO:0000313" key="1">
    <source>
        <dbReference type="EMBL" id="EMS47595.1"/>
    </source>
</evidence>
<protein>
    <submittedName>
        <fullName evidence="1">Uncharacterized protein</fullName>
    </submittedName>
</protein>
<sequence length="92" mass="9955">MASPTATWSKDRALMRPATTVALCSVAALAVAAASVAALRLVVRRYTPALLARAAICRVLDTEREMRIMEMLLGEEIRQVLGASSLRVDLQD</sequence>
<accession>M7Z5E6</accession>
<gene>
    <name evidence="1" type="ORF">TRIUR3_18525</name>
</gene>
<organism evidence="1">
    <name type="scientific">Triticum urartu</name>
    <name type="common">Red wild einkorn</name>
    <name type="synonym">Crithodium urartu</name>
    <dbReference type="NCBI Taxonomy" id="4572"/>
    <lineage>
        <taxon>Eukaryota</taxon>
        <taxon>Viridiplantae</taxon>
        <taxon>Streptophyta</taxon>
        <taxon>Embryophyta</taxon>
        <taxon>Tracheophyta</taxon>
        <taxon>Spermatophyta</taxon>
        <taxon>Magnoliopsida</taxon>
        <taxon>Liliopsida</taxon>
        <taxon>Poales</taxon>
        <taxon>Poaceae</taxon>
        <taxon>BOP clade</taxon>
        <taxon>Pooideae</taxon>
        <taxon>Triticodae</taxon>
        <taxon>Triticeae</taxon>
        <taxon>Triticinae</taxon>
        <taxon>Triticum</taxon>
    </lineage>
</organism>
<reference evidence="1" key="1">
    <citation type="journal article" date="2013" name="Nature">
        <title>Draft genome of the wheat A-genome progenitor Triticum urartu.</title>
        <authorList>
            <person name="Ling H.Q."/>
            <person name="Zhao S."/>
            <person name="Liu D."/>
            <person name="Wang J."/>
            <person name="Sun H."/>
            <person name="Zhang C."/>
            <person name="Fan H."/>
            <person name="Li D."/>
            <person name="Dong L."/>
            <person name="Tao Y."/>
            <person name="Gao C."/>
            <person name="Wu H."/>
            <person name="Li Y."/>
            <person name="Cui Y."/>
            <person name="Guo X."/>
            <person name="Zheng S."/>
            <person name="Wang B."/>
            <person name="Yu K."/>
            <person name="Liang Q."/>
            <person name="Yang W."/>
            <person name="Lou X."/>
            <person name="Chen J."/>
            <person name="Feng M."/>
            <person name="Jian J."/>
            <person name="Zhang X."/>
            <person name="Luo G."/>
            <person name="Jiang Y."/>
            <person name="Liu J."/>
            <person name="Wang Z."/>
            <person name="Sha Y."/>
            <person name="Zhang B."/>
            <person name="Wu H."/>
            <person name="Tang D."/>
            <person name="Shen Q."/>
            <person name="Xue P."/>
            <person name="Zou S."/>
            <person name="Wang X."/>
            <person name="Liu X."/>
            <person name="Wang F."/>
            <person name="Yang Y."/>
            <person name="An X."/>
            <person name="Dong Z."/>
            <person name="Zhang K."/>
            <person name="Zhang X."/>
            <person name="Luo M.C."/>
            <person name="Dvorak J."/>
            <person name="Tong Y."/>
            <person name="Wang J."/>
            <person name="Yang H."/>
            <person name="Li Z."/>
            <person name="Wang D."/>
            <person name="Zhang A."/>
            <person name="Wang J."/>
        </authorList>
    </citation>
    <scope>NUCLEOTIDE SEQUENCE</scope>
</reference>